<evidence type="ECO:0000259" key="9">
    <source>
        <dbReference type="Pfam" id="PF16916"/>
    </source>
</evidence>
<comment type="subcellular location">
    <subcellularLocation>
        <location evidence="1">Membrane</location>
        <topology evidence="1">Multi-pass membrane protein</topology>
    </subcellularLocation>
</comment>
<dbReference type="RefSeq" id="WP_093372505.1">
    <property type="nucleotide sequence ID" value="NZ_FOQA01000006.1"/>
</dbReference>
<dbReference type="PANTHER" id="PTHR43840:SF15">
    <property type="entry name" value="MITOCHONDRIAL METAL TRANSPORTER 1-RELATED"/>
    <property type="match status" value="1"/>
</dbReference>
<dbReference type="Pfam" id="PF01545">
    <property type="entry name" value="Cation_efflux"/>
    <property type="match status" value="1"/>
</dbReference>
<evidence type="ECO:0000256" key="6">
    <source>
        <dbReference type="ARBA" id="ARBA00023136"/>
    </source>
</evidence>
<keyword evidence="6 7" id="KW-0472">Membrane</keyword>
<dbReference type="FunFam" id="1.20.1510.10:FF:000006">
    <property type="entry name" value="Divalent cation efflux transporter"/>
    <property type="match status" value="1"/>
</dbReference>
<evidence type="ECO:0000259" key="8">
    <source>
        <dbReference type="Pfam" id="PF01545"/>
    </source>
</evidence>
<feature type="domain" description="Cation efflux protein cytoplasmic" evidence="9">
    <location>
        <begin position="215"/>
        <end position="291"/>
    </location>
</feature>
<dbReference type="GO" id="GO:0016020">
    <property type="term" value="C:membrane"/>
    <property type="evidence" value="ECO:0007669"/>
    <property type="project" value="UniProtKB-SubCell"/>
</dbReference>
<evidence type="ECO:0000256" key="3">
    <source>
        <dbReference type="ARBA" id="ARBA00022448"/>
    </source>
</evidence>
<feature type="transmembrane region" description="Helical" evidence="7">
    <location>
        <begin position="160"/>
        <end position="179"/>
    </location>
</feature>
<reference evidence="11" key="1">
    <citation type="submission" date="2016-10" db="EMBL/GenBank/DDBJ databases">
        <authorList>
            <person name="Varghese N."/>
            <person name="Submissions S."/>
        </authorList>
    </citation>
    <scope>NUCLEOTIDE SEQUENCE [LARGE SCALE GENOMIC DNA]</scope>
    <source>
        <strain evidence="11">Z-7934</strain>
    </source>
</reference>
<dbReference type="SUPFAM" id="SSF160240">
    <property type="entry name" value="Cation efflux protein cytoplasmic domain-like"/>
    <property type="match status" value="1"/>
</dbReference>
<dbReference type="Pfam" id="PF16916">
    <property type="entry name" value="ZT_dimer"/>
    <property type="match status" value="1"/>
</dbReference>
<evidence type="ECO:0000256" key="4">
    <source>
        <dbReference type="ARBA" id="ARBA00022692"/>
    </source>
</evidence>
<accession>A0A1I3FEJ8</accession>
<dbReference type="AlphaFoldDB" id="A0A1I3FEJ8"/>
<evidence type="ECO:0000256" key="5">
    <source>
        <dbReference type="ARBA" id="ARBA00022989"/>
    </source>
</evidence>
<evidence type="ECO:0000256" key="7">
    <source>
        <dbReference type="SAM" id="Phobius"/>
    </source>
</evidence>
<keyword evidence="11" id="KW-1185">Reference proteome</keyword>
<feature type="transmembrane region" description="Helical" evidence="7">
    <location>
        <begin position="12"/>
        <end position="34"/>
    </location>
</feature>
<dbReference type="EMBL" id="FOQA01000006">
    <property type="protein sequence ID" value="SFI09597.1"/>
    <property type="molecule type" value="Genomic_DNA"/>
</dbReference>
<proteinExistence type="inferred from homology"/>
<dbReference type="Gene3D" id="1.20.1510.10">
    <property type="entry name" value="Cation efflux protein transmembrane domain"/>
    <property type="match status" value="1"/>
</dbReference>
<keyword evidence="3" id="KW-0813">Transport</keyword>
<dbReference type="NCBIfam" id="TIGR01297">
    <property type="entry name" value="CDF"/>
    <property type="match status" value="1"/>
</dbReference>
<evidence type="ECO:0000313" key="11">
    <source>
        <dbReference type="Proteomes" id="UP000199287"/>
    </source>
</evidence>
<feature type="domain" description="Cation efflux protein transmembrane" evidence="8">
    <location>
        <begin position="15"/>
        <end position="207"/>
    </location>
</feature>
<dbReference type="InterPro" id="IPR036837">
    <property type="entry name" value="Cation_efflux_CTD_sf"/>
</dbReference>
<feature type="transmembrane region" description="Helical" evidence="7">
    <location>
        <begin position="82"/>
        <end position="103"/>
    </location>
</feature>
<dbReference type="InterPro" id="IPR027470">
    <property type="entry name" value="Cation_efflux_CTD"/>
</dbReference>
<dbReference type="InterPro" id="IPR050291">
    <property type="entry name" value="CDF_Transporter"/>
</dbReference>
<keyword evidence="4 7" id="KW-0812">Transmembrane</keyword>
<dbReference type="InterPro" id="IPR002524">
    <property type="entry name" value="Cation_efflux"/>
</dbReference>
<dbReference type="OrthoDB" id="9806522at2"/>
<dbReference type="Gene3D" id="3.30.70.1350">
    <property type="entry name" value="Cation efflux protein, cytoplasmic domain"/>
    <property type="match status" value="1"/>
</dbReference>
<dbReference type="GO" id="GO:0008324">
    <property type="term" value="F:monoatomic cation transmembrane transporter activity"/>
    <property type="evidence" value="ECO:0007669"/>
    <property type="project" value="InterPro"/>
</dbReference>
<evidence type="ECO:0000256" key="1">
    <source>
        <dbReference type="ARBA" id="ARBA00004141"/>
    </source>
</evidence>
<dbReference type="STRING" id="69895.SAMN05192551_106128"/>
<dbReference type="InterPro" id="IPR058533">
    <property type="entry name" value="Cation_efflux_TM"/>
</dbReference>
<dbReference type="Proteomes" id="UP000199287">
    <property type="component" value="Unassembled WGS sequence"/>
</dbReference>
<feature type="transmembrane region" description="Helical" evidence="7">
    <location>
        <begin position="40"/>
        <end position="61"/>
    </location>
</feature>
<organism evidence="10 11">
    <name type="scientific">Tindallia magadiensis</name>
    <dbReference type="NCBI Taxonomy" id="69895"/>
    <lineage>
        <taxon>Bacteria</taxon>
        <taxon>Bacillati</taxon>
        <taxon>Bacillota</taxon>
        <taxon>Clostridia</taxon>
        <taxon>Peptostreptococcales</taxon>
        <taxon>Tindalliaceae</taxon>
        <taxon>Tindallia</taxon>
    </lineage>
</organism>
<evidence type="ECO:0000256" key="2">
    <source>
        <dbReference type="ARBA" id="ARBA00008114"/>
    </source>
</evidence>
<keyword evidence="5 7" id="KW-1133">Transmembrane helix</keyword>
<feature type="transmembrane region" description="Helical" evidence="7">
    <location>
        <begin position="185"/>
        <end position="203"/>
    </location>
</feature>
<comment type="similarity">
    <text evidence="2">Belongs to the cation diffusion facilitator (CDF) transporter (TC 2.A.4) family.</text>
</comment>
<dbReference type="PANTHER" id="PTHR43840">
    <property type="entry name" value="MITOCHONDRIAL METAL TRANSPORTER 1-RELATED"/>
    <property type="match status" value="1"/>
</dbReference>
<name>A0A1I3FEJ8_9FIRM</name>
<feature type="transmembrane region" description="Helical" evidence="7">
    <location>
        <begin position="115"/>
        <end position="139"/>
    </location>
</feature>
<protein>
    <submittedName>
        <fullName evidence="10">Cation diffusion facilitator family transporter</fullName>
    </submittedName>
</protein>
<sequence length="302" mass="32663">MNIKTSQQVANRVSMVSVLANALLSIVKLTAGIIGNSAAMVSDAVHSISDIFSTIIVMIGFKVSTKEADKNHPFGHERFESVTAIILAFILTVIGVGIGYSGIQKIFFTDTAELMVPGGLALGAAVISIFIKEAMYWYTKISARKINSGALMADAWHHRSDAMSSVGSFIGIAGARLGFPMMDPLASIVICLLILKVALSIFTDSINKMTDTSCDESMIEEIKDIILDQPGVLGIDKVKTRMFGNRSYVEVEIRANGEEPLNVTHEIAHQVHDAVEKNFQSVKHCTVHVNPVHPNNSGNTSF</sequence>
<gene>
    <name evidence="10" type="ORF">SAMN05192551_106128</name>
</gene>
<dbReference type="SUPFAM" id="SSF161111">
    <property type="entry name" value="Cation efflux protein transmembrane domain-like"/>
    <property type="match status" value="1"/>
</dbReference>
<dbReference type="InterPro" id="IPR027469">
    <property type="entry name" value="Cation_efflux_TMD_sf"/>
</dbReference>
<evidence type="ECO:0000313" key="10">
    <source>
        <dbReference type="EMBL" id="SFI09597.1"/>
    </source>
</evidence>